<proteinExistence type="predicted"/>
<evidence type="ECO:0000313" key="3">
    <source>
        <dbReference type="Proteomes" id="UP000812440"/>
    </source>
</evidence>
<feature type="domain" description="BTB" evidence="1">
    <location>
        <begin position="15"/>
        <end position="94"/>
    </location>
</feature>
<dbReference type="Gene3D" id="3.30.710.10">
    <property type="entry name" value="Potassium Channel Kv1.1, Chain A"/>
    <property type="match status" value="1"/>
</dbReference>
<name>A0A8T2IUW5_9PIPI</name>
<dbReference type="InterPro" id="IPR011333">
    <property type="entry name" value="SKP1/BTB/POZ_sf"/>
</dbReference>
<dbReference type="EMBL" id="JAACNH010000008">
    <property type="protein sequence ID" value="KAG8434828.1"/>
    <property type="molecule type" value="Genomic_DNA"/>
</dbReference>
<dbReference type="InterPro" id="IPR000210">
    <property type="entry name" value="BTB/POZ_dom"/>
</dbReference>
<protein>
    <recommendedName>
        <fullName evidence="1">BTB domain-containing protein</fullName>
    </recommendedName>
</protein>
<gene>
    <name evidence="2" type="ORF">GDO86_012976</name>
</gene>
<dbReference type="PANTHER" id="PTHR47639">
    <property type="entry name" value="BTB/POZ DOMAIN-CONTAINING PROTEIN 18"/>
    <property type="match status" value="1"/>
</dbReference>
<dbReference type="CDD" id="cd18293">
    <property type="entry name" value="BTB_POZ_BTBD18"/>
    <property type="match status" value="1"/>
</dbReference>
<accession>A0A8T2IUW5</accession>
<dbReference type="GO" id="GO:0032968">
    <property type="term" value="P:positive regulation of transcription elongation by RNA polymerase II"/>
    <property type="evidence" value="ECO:0007669"/>
    <property type="project" value="InterPro"/>
</dbReference>
<dbReference type="SMART" id="SM00225">
    <property type="entry name" value="BTB"/>
    <property type="match status" value="1"/>
</dbReference>
<dbReference type="PANTHER" id="PTHR47639:SF1">
    <property type="entry name" value="BTB_POZ DOMAIN-CONTAINING PROTEIN 18"/>
    <property type="match status" value="1"/>
</dbReference>
<sequence length="526" mass="59465">MFLQLQRQQNADLFCDVTLQGEGEGVRVHACLLAACSPYLSKLLLTSAKDPESSTDPSTHLCCSGRILNVPGLPSRYLLPLVRYMYTSELEVPPADAHGVLEAARLLQIPELELLRLEGGRLVRAEFARKLNRDCLGNIPPQCAAEIVNNKQSQHEQNKFCKKNQELELLSENRLVFRQKTETNANPESTNKISLEERDAHKVYVKPSNRKETPFSVTVQNILMPKVSIEKTQAVQNPNKKTNIPVTNPEIQPNPNRANCLNDQRLEICSRFLKETGTCGKKLDQSRENTVSGINYISRIMMHDKGEKLDKPQGCSAKSSSNRKSEYDCTAISEQQKSTLDFPEQIVNISQTDKEYVKGVKELYVQQADASLEHHSIGQCLVKNTNMKENARVEFQMSDNVENIVTKSEAVHIEEHKDEQQKVVEKRKHVSTNKSEERQKAQEKIKKAENRLWWEIINDMHSPVYTMCTNNEKPVNQVEELVEEILYVPSPNIPEVDVGGVSPDARCCTGVWPDPSSESDTDVDVM</sequence>
<dbReference type="Proteomes" id="UP000812440">
    <property type="component" value="Chromosome 7"/>
</dbReference>
<dbReference type="InterPro" id="IPR042915">
    <property type="entry name" value="BTBD18"/>
</dbReference>
<dbReference type="AlphaFoldDB" id="A0A8T2IUW5"/>
<evidence type="ECO:0000259" key="1">
    <source>
        <dbReference type="PROSITE" id="PS50097"/>
    </source>
</evidence>
<dbReference type="PROSITE" id="PS50097">
    <property type="entry name" value="BTB"/>
    <property type="match status" value="1"/>
</dbReference>
<dbReference type="OrthoDB" id="9905791at2759"/>
<keyword evidence="3" id="KW-1185">Reference proteome</keyword>
<reference evidence="2" key="1">
    <citation type="thesis" date="2020" institute="ProQuest LLC" country="789 East Eisenhower Parkway, Ann Arbor, MI, USA">
        <title>Comparative Genomics and Chromosome Evolution.</title>
        <authorList>
            <person name="Mudd A.B."/>
        </authorList>
    </citation>
    <scope>NUCLEOTIDE SEQUENCE</scope>
    <source>
        <strain evidence="2">Female2</strain>
        <tissue evidence="2">Blood</tissue>
    </source>
</reference>
<evidence type="ECO:0000313" key="2">
    <source>
        <dbReference type="EMBL" id="KAG8434828.1"/>
    </source>
</evidence>
<dbReference type="SUPFAM" id="SSF54695">
    <property type="entry name" value="POZ domain"/>
    <property type="match status" value="1"/>
</dbReference>
<organism evidence="2 3">
    <name type="scientific">Hymenochirus boettgeri</name>
    <name type="common">Congo dwarf clawed frog</name>
    <dbReference type="NCBI Taxonomy" id="247094"/>
    <lineage>
        <taxon>Eukaryota</taxon>
        <taxon>Metazoa</taxon>
        <taxon>Chordata</taxon>
        <taxon>Craniata</taxon>
        <taxon>Vertebrata</taxon>
        <taxon>Euteleostomi</taxon>
        <taxon>Amphibia</taxon>
        <taxon>Batrachia</taxon>
        <taxon>Anura</taxon>
        <taxon>Pipoidea</taxon>
        <taxon>Pipidae</taxon>
        <taxon>Pipinae</taxon>
        <taxon>Hymenochirus</taxon>
    </lineage>
</organism>
<dbReference type="Pfam" id="PF00651">
    <property type="entry name" value="BTB"/>
    <property type="match status" value="1"/>
</dbReference>
<comment type="caution">
    <text evidence="2">The sequence shown here is derived from an EMBL/GenBank/DDBJ whole genome shotgun (WGS) entry which is preliminary data.</text>
</comment>